<evidence type="ECO:0000256" key="1">
    <source>
        <dbReference type="ARBA" id="ARBA00010371"/>
    </source>
</evidence>
<dbReference type="PANTHER" id="PTHR44573">
    <property type="entry name" value="NADPH-DEPENDENT ALKENAL/ONE OXIDOREDUCTASE, CHLOROPLASTIC"/>
    <property type="match status" value="1"/>
</dbReference>
<dbReference type="InterPro" id="IPR044626">
    <property type="entry name" value="AOR-like"/>
</dbReference>
<name>A0A4P1RM15_LUPAN</name>
<dbReference type="Gramene" id="OIW13806">
    <property type="protein sequence ID" value="OIW13806"/>
    <property type="gene ID" value="TanjilG_31695"/>
</dbReference>
<keyword evidence="5" id="KW-1185">Reference proteome</keyword>
<organism evidence="4 5">
    <name type="scientific">Lupinus angustifolius</name>
    <name type="common">Narrow-leaved blue lupine</name>
    <dbReference type="NCBI Taxonomy" id="3871"/>
    <lineage>
        <taxon>Eukaryota</taxon>
        <taxon>Viridiplantae</taxon>
        <taxon>Streptophyta</taxon>
        <taxon>Embryophyta</taxon>
        <taxon>Tracheophyta</taxon>
        <taxon>Spermatophyta</taxon>
        <taxon>Magnoliopsida</taxon>
        <taxon>eudicotyledons</taxon>
        <taxon>Gunneridae</taxon>
        <taxon>Pentapetalae</taxon>
        <taxon>rosids</taxon>
        <taxon>fabids</taxon>
        <taxon>Fabales</taxon>
        <taxon>Fabaceae</taxon>
        <taxon>Papilionoideae</taxon>
        <taxon>50 kb inversion clade</taxon>
        <taxon>genistoids sensu lato</taxon>
        <taxon>core genistoids</taxon>
        <taxon>Genisteae</taxon>
        <taxon>Lupinus</taxon>
    </lineage>
</organism>
<feature type="domain" description="Alcohol dehydrogenase-like N-terminal" evidence="3">
    <location>
        <begin position="25"/>
        <end position="80"/>
    </location>
</feature>
<reference evidence="4 5" key="1">
    <citation type="journal article" date="2017" name="Plant Biotechnol. J.">
        <title>A comprehensive draft genome sequence for lupin (Lupinus angustifolius), an emerging health food: insights into plant-microbe interactions and legume evolution.</title>
        <authorList>
            <person name="Hane J.K."/>
            <person name="Ming Y."/>
            <person name="Kamphuis L.G."/>
            <person name="Nelson M.N."/>
            <person name="Garg G."/>
            <person name="Atkins C.A."/>
            <person name="Bayer P.E."/>
            <person name="Bravo A."/>
            <person name="Bringans S."/>
            <person name="Cannon S."/>
            <person name="Edwards D."/>
            <person name="Foley R."/>
            <person name="Gao L.L."/>
            <person name="Harrison M.J."/>
            <person name="Huang W."/>
            <person name="Hurgobin B."/>
            <person name="Li S."/>
            <person name="Liu C.W."/>
            <person name="McGrath A."/>
            <person name="Morahan G."/>
            <person name="Murray J."/>
            <person name="Weller J."/>
            <person name="Jian J."/>
            <person name="Singh K.B."/>
        </authorList>
    </citation>
    <scope>NUCLEOTIDE SEQUENCE [LARGE SCALE GENOMIC DNA]</scope>
    <source>
        <strain evidence="5">cv. Tanjil</strain>
        <tissue evidence="4">Whole plant</tissue>
    </source>
</reference>
<gene>
    <name evidence="4" type="ORF">TanjilG_31695</name>
</gene>
<sequence>MVWFIRQEVEEKANKIFVFTEEVRYDVVGVVVRVGSEIKKLKVGDEVYGDINENAINHSKTIGSLAKYIVAEEKLFSHKPSNLSFVKVVSLHLALITAYQGLEKIEPSAGKSILILGGPGGVGSLAI</sequence>
<evidence type="ECO:0000313" key="4">
    <source>
        <dbReference type="EMBL" id="OIW13806.1"/>
    </source>
</evidence>
<dbReference type="AlphaFoldDB" id="A0A4P1RM15"/>
<keyword evidence="2" id="KW-0560">Oxidoreductase</keyword>
<comment type="similarity">
    <text evidence="1">Belongs to the zinc-containing alcohol dehydrogenase family. Quinone oxidoreductase subfamily.</text>
</comment>
<dbReference type="InterPro" id="IPR013154">
    <property type="entry name" value="ADH-like_N"/>
</dbReference>
<evidence type="ECO:0000313" key="5">
    <source>
        <dbReference type="Proteomes" id="UP000188354"/>
    </source>
</evidence>
<protein>
    <recommendedName>
        <fullName evidence="3">Alcohol dehydrogenase-like N-terminal domain-containing protein</fullName>
    </recommendedName>
</protein>
<dbReference type="PANTHER" id="PTHR44573:SF5">
    <property type="entry name" value="2-METHYLENE-FURAN-3-ONE REDUCTASE-RELATED"/>
    <property type="match status" value="1"/>
</dbReference>
<evidence type="ECO:0000259" key="3">
    <source>
        <dbReference type="Pfam" id="PF08240"/>
    </source>
</evidence>
<dbReference type="SUPFAM" id="SSF50129">
    <property type="entry name" value="GroES-like"/>
    <property type="match status" value="1"/>
</dbReference>
<dbReference type="Gene3D" id="3.40.50.720">
    <property type="entry name" value="NAD(P)-binding Rossmann-like Domain"/>
    <property type="match status" value="1"/>
</dbReference>
<dbReference type="Proteomes" id="UP000188354">
    <property type="component" value="Chromosome LG04"/>
</dbReference>
<dbReference type="Gene3D" id="3.90.180.10">
    <property type="entry name" value="Medium-chain alcohol dehydrogenases, catalytic domain"/>
    <property type="match status" value="1"/>
</dbReference>
<accession>A0A4P1RM15</accession>
<dbReference type="InterPro" id="IPR011032">
    <property type="entry name" value="GroES-like_sf"/>
</dbReference>
<dbReference type="STRING" id="3871.A0A4P1RM15"/>
<dbReference type="EMBL" id="CM007364">
    <property type="protein sequence ID" value="OIW13806.1"/>
    <property type="molecule type" value="Genomic_DNA"/>
</dbReference>
<dbReference type="Pfam" id="PF08240">
    <property type="entry name" value="ADH_N"/>
    <property type="match status" value="1"/>
</dbReference>
<dbReference type="GO" id="GO:0016628">
    <property type="term" value="F:oxidoreductase activity, acting on the CH-CH group of donors, NAD or NADP as acceptor"/>
    <property type="evidence" value="ECO:0007669"/>
    <property type="project" value="InterPro"/>
</dbReference>
<proteinExistence type="inferred from homology"/>
<evidence type="ECO:0000256" key="2">
    <source>
        <dbReference type="ARBA" id="ARBA00023002"/>
    </source>
</evidence>